<organism evidence="2 3">
    <name type="scientific">Physcomitrium patens</name>
    <name type="common">Spreading-leaved earth moss</name>
    <name type="synonym">Physcomitrella patens</name>
    <dbReference type="NCBI Taxonomy" id="3218"/>
    <lineage>
        <taxon>Eukaryota</taxon>
        <taxon>Viridiplantae</taxon>
        <taxon>Streptophyta</taxon>
        <taxon>Embryophyta</taxon>
        <taxon>Bryophyta</taxon>
        <taxon>Bryophytina</taxon>
        <taxon>Bryopsida</taxon>
        <taxon>Funariidae</taxon>
        <taxon>Funariales</taxon>
        <taxon>Funariaceae</taxon>
        <taxon>Physcomitrium</taxon>
    </lineage>
</organism>
<reference evidence="2 3" key="1">
    <citation type="journal article" date="2008" name="Science">
        <title>The Physcomitrella genome reveals evolutionary insights into the conquest of land by plants.</title>
        <authorList>
            <person name="Rensing S."/>
            <person name="Lang D."/>
            <person name="Zimmer A."/>
            <person name="Terry A."/>
            <person name="Salamov A."/>
            <person name="Shapiro H."/>
            <person name="Nishiyama T."/>
            <person name="Perroud P.-F."/>
            <person name="Lindquist E."/>
            <person name="Kamisugi Y."/>
            <person name="Tanahashi T."/>
            <person name="Sakakibara K."/>
            <person name="Fujita T."/>
            <person name="Oishi K."/>
            <person name="Shin-I T."/>
            <person name="Kuroki Y."/>
            <person name="Toyoda A."/>
            <person name="Suzuki Y."/>
            <person name="Hashimoto A."/>
            <person name="Yamaguchi K."/>
            <person name="Sugano A."/>
            <person name="Kohara Y."/>
            <person name="Fujiyama A."/>
            <person name="Anterola A."/>
            <person name="Aoki S."/>
            <person name="Ashton N."/>
            <person name="Barbazuk W.B."/>
            <person name="Barker E."/>
            <person name="Bennetzen J."/>
            <person name="Bezanilla M."/>
            <person name="Blankenship R."/>
            <person name="Cho S.H."/>
            <person name="Dutcher S."/>
            <person name="Estelle M."/>
            <person name="Fawcett J.A."/>
            <person name="Gundlach H."/>
            <person name="Hanada K."/>
            <person name="Heyl A."/>
            <person name="Hicks K.A."/>
            <person name="Hugh J."/>
            <person name="Lohr M."/>
            <person name="Mayer K."/>
            <person name="Melkozernov A."/>
            <person name="Murata T."/>
            <person name="Nelson D."/>
            <person name="Pils B."/>
            <person name="Prigge M."/>
            <person name="Reiss B."/>
            <person name="Renner T."/>
            <person name="Rombauts S."/>
            <person name="Rushton P."/>
            <person name="Sanderfoot A."/>
            <person name="Schween G."/>
            <person name="Shiu S.-H."/>
            <person name="Stueber K."/>
            <person name="Theodoulou F.L."/>
            <person name="Tu H."/>
            <person name="Van de Peer Y."/>
            <person name="Verrier P.J."/>
            <person name="Waters E."/>
            <person name="Wood A."/>
            <person name="Yang L."/>
            <person name="Cove D."/>
            <person name="Cuming A."/>
            <person name="Hasebe M."/>
            <person name="Lucas S."/>
            <person name="Mishler D.B."/>
            <person name="Reski R."/>
            <person name="Grigoriev I."/>
            <person name="Quatrano R.S."/>
            <person name="Boore J.L."/>
        </authorList>
    </citation>
    <scope>NUCLEOTIDE SEQUENCE [LARGE SCALE GENOMIC DNA]</scope>
    <source>
        <strain evidence="2 3">cv. Gransden 2004</strain>
    </source>
</reference>
<protein>
    <submittedName>
        <fullName evidence="2">Uncharacterized protein</fullName>
    </submittedName>
</protein>
<dbReference type="Proteomes" id="UP000006727">
    <property type="component" value="Chromosome 14"/>
</dbReference>
<dbReference type="Gramene" id="Pp3c14_12830V3.3">
    <property type="protein sequence ID" value="Pp3c14_12830V3.3"/>
    <property type="gene ID" value="Pp3c14_12830"/>
</dbReference>
<keyword evidence="3" id="KW-1185">Reference proteome</keyword>
<accession>A0A7I4APS2</accession>
<dbReference type="EnsemblPlants" id="Pp3c14_12830V3.3">
    <property type="protein sequence ID" value="Pp3c14_12830V3.3"/>
    <property type="gene ID" value="Pp3c14_12830"/>
</dbReference>
<evidence type="ECO:0000256" key="1">
    <source>
        <dbReference type="SAM" id="MobiDB-lite"/>
    </source>
</evidence>
<sequence>MQASKQCYNQQTKSLSTKSTPQNEKCDKISPPLKCNDKESCAPTSKSAVVAVALKLRRSSLRNGKFPSGAVDLFHRAKKHFHASLENGSCPGRLLQCPVVPAEEEQILLAGKMKGNTEAKIEKKVYEIFWFDAEVAASLRLGSARHPLSTILLTRSSTATLVFSAGPSPASTILKESIFCFQEFQEFDDFVVDCRYGARWGRIWSCLRERVRKRERVRACERWCSSCKAFVSVGFCVSGASTCSSCKFARFRCFEYVGWIGDGCVVVVVSLSDLILGERVISAISVAVASVGNESGDIPGS</sequence>
<evidence type="ECO:0000313" key="3">
    <source>
        <dbReference type="Proteomes" id="UP000006727"/>
    </source>
</evidence>
<dbReference type="EMBL" id="ABEU02000014">
    <property type="status" value="NOT_ANNOTATED_CDS"/>
    <property type="molecule type" value="Genomic_DNA"/>
</dbReference>
<reference evidence="2 3" key="2">
    <citation type="journal article" date="2018" name="Plant J.">
        <title>The Physcomitrella patens chromosome-scale assembly reveals moss genome structure and evolution.</title>
        <authorList>
            <person name="Lang D."/>
            <person name="Ullrich K.K."/>
            <person name="Murat F."/>
            <person name="Fuchs J."/>
            <person name="Jenkins J."/>
            <person name="Haas F.B."/>
            <person name="Piednoel M."/>
            <person name="Gundlach H."/>
            <person name="Van Bel M."/>
            <person name="Meyberg R."/>
            <person name="Vives C."/>
            <person name="Morata J."/>
            <person name="Symeonidi A."/>
            <person name="Hiss M."/>
            <person name="Muchero W."/>
            <person name="Kamisugi Y."/>
            <person name="Saleh O."/>
            <person name="Blanc G."/>
            <person name="Decker E.L."/>
            <person name="van Gessel N."/>
            <person name="Grimwood J."/>
            <person name="Hayes R.D."/>
            <person name="Graham S.W."/>
            <person name="Gunter L.E."/>
            <person name="McDaniel S.F."/>
            <person name="Hoernstein S.N.W."/>
            <person name="Larsson A."/>
            <person name="Li F.W."/>
            <person name="Perroud P.F."/>
            <person name="Phillips J."/>
            <person name="Ranjan P."/>
            <person name="Rokshar D.S."/>
            <person name="Rothfels C.J."/>
            <person name="Schneider L."/>
            <person name="Shu S."/>
            <person name="Stevenson D.W."/>
            <person name="Thummler F."/>
            <person name="Tillich M."/>
            <person name="Villarreal Aguilar J.C."/>
            <person name="Widiez T."/>
            <person name="Wong G.K."/>
            <person name="Wymore A."/>
            <person name="Zhang Y."/>
            <person name="Zimmer A.D."/>
            <person name="Quatrano R.S."/>
            <person name="Mayer K.F.X."/>
            <person name="Goodstein D."/>
            <person name="Casacuberta J.M."/>
            <person name="Vandepoele K."/>
            <person name="Reski R."/>
            <person name="Cuming A.C."/>
            <person name="Tuskan G.A."/>
            <person name="Maumus F."/>
            <person name="Salse J."/>
            <person name="Schmutz J."/>
            <person name="Rensing S.A."/>
        </authorList>
    </citation>
    <scope>NUCLEOTIDE SEQUENCE [LARGE SCALE GENOMIC DNA]</scope>
    <source>
        <strain evidence="2 3">cv. Gransden 2004</strain>
    </source>
</reference>
<dbReference type="InParanoid" id="A0A7I4APS2"/>
<feature type="region of interest" description="Disordered" evidence="1">
    <location>
        <begin position="1"/>
        <end position="29"/>
    </location>
</feature>
<feature type="compositionally biased region" description="Polar residues" evidence="1">
    <location>
        <begin position="1"/>
        <end position="23"/>
    </location>
</feature>
<proteinExistence type="predicted"/>
<reference evidence="2" key="3">
    <citation type="submission" date="2020-12" db="UniProtKB">
        <authorList>
            <consortium name="EnsemblPlants"/>
        </authorList>
    </citation>
    <scope>IDENTIFICATION</scope>
</reference>
<evidence type="ECO:0000313" key="2">
    <source>
        <dbReference type="EnsemblPlants" id="Pp3c14_12830V3.3"/>
    </source>
</evidence>
<dbReference type="AlphaFoldDB" id="A0A7I4APS2"/>
<name>A0A7I4APS2_PHYPA</name>